<keyword evidence="2" id="KW-1185">Reference proteome</keyword>
<proteinExistence type="predicted"/>
<dbReference type="EMBL" id="CM037160">
    <property type="protein sequence ID" value="KAH7841219.1"/>
    <property type="molecule type" value="Genomic_DNA"/>
</dbReference>
<protein>
    <submittedName>
        <fullName evidence="1">Uncharacterized protein</fullName>
    </submittedName>
</protein>
<organism evidence="1 2">
    <name type="scientific">Vaccinium darrowii</name>
    <dbReference type="NCBI Taxonomy" id="229202"/>
    <lineage>
        <taxon>Eukaryota</taxon>
        <taxon>Viridiplantae</taxon>
        <taxon>Streptophyta</taxon>
        <taxon>Embryophyta</taxon>
        <taxon>Tracheophyta</taxon>
        <taxon>Spermatophyta</taxon>
        <taxon>Magnoliopsida</taxon>
        <taxon>eudicotyledons</taxon>
        <taxon>Gunneridae</taxon>
        <taxon>Pentapetalae</taxon>
        <taxon>asterids</taxon>
        <taxon>Ericales</taxon>
        <taxon>Ericaceae</taxon>
        <taxon>Vaccinioideae</taxon>
        <taxon>Vaccinieae</taxon>
        <taxon>Vaccinium</taxon>
    </lineage>
</organism>
<accession>A0ACB7XKA0</accession>
<evidence type="ECO:0000313" key="1">
    <source>
        <dbReference type="EMBL" id="KAH7841219.1"/>
    </source>
</evidence>
<dbReference type="Proteomes" id="UP000828048">
    <property type="component" value="Chromosome 10"/>
</dbReference>
<evidence type="ECO:0000313" key="2">
    <source>
        <dbReference type="Proteomes" id="UP000828048"/>
    </source>
</evidence>
<sequence length="864" mass="97488">MYTLFPHLHKFPSCKKRIYANINQHLGKLKQSLPDADCYHLCQIRNSLFSFIQVFSRIPIYFPRKFYSSTEWKHKRNSNVFEFFPESGVRFESVTDSSTSSIHSSSNSSTECSSPYPFGWPTNKSRARKCPASEGESKTQSHDSKVMQLGSEISGIIEFRPVVDPDMGHKLEKLCQVEARTFGWLIGMVFSIVLVTQYFELPFGNLITSRSSAGETQLVGIGTFSMVDSSTNSNISSNTTIFSDLNSTATDTSLDFDNKTKTTEGKETGPKNNFVPEKNRGSDDSIELDADRDAEDESPSVDFVEDESPSVDFVELNDNSTVDISTPDNNLAPKEARESAYSFTPKNVATESNSSLGSTSEESTAFTEEENAGISAGPATSSLALPPIISFPNLHSPNNENIDSHSPMSSVYPNTSAVDKDIGNTIPKVEKSEEFQRQTVLPENSSSKNNVSPVKEGSELAAAVVSISEMSDLLLHSRASSFSTKPQWSSAVDQDLQNAKLQIANAPIVDNDPALYAPLYRNVSMFKRSYELMDQMLKVYVYKEGGRPIFHQPVLKGIYSSEGWFMKLLEANKNFVTKNPRKAHLFYLPFSSRMLEETLYVPDSHSHKNLVEHLKNYVNMIAARYSFWNRTGGADHFLVACHDWAPSETNRIMGNCLRALCNTDIKEGFRFGKDVSLPETAVRVPKTPLKQLGGHLPSQRRILAFFAGQMHGYLRPILLQHWQNKDPDMKIFGPMPKVKGKMNYVQYMKSSKYCICPKGYEVNSPRVVEAIFYECVPVIISDNYVPPFFEILNWESFAVFVPEKDIPNLKSILLSIPEMKYLELQKKVKKVQQHFLWHARPVKYDIFHMILHSIWYNRVFRVGP</sequence>
<reference evidence="1 2" key="1">
    <citation type="journal article" date="2021" name="Hortic Res">
        <title>High-quality reference genome and annotation aids understanding of berry development for evergreen blueberry (Vaccinium darrowii).</title>
        <authorList>
            <person name="Yu J."/>
            <person name="Hulse-Kemp A.M."/>
            <person name="Babiker E."/>
            <person name="Staton M."/>
        </authorList>
    </citation>
    <scope>NUCLEOTIDE SEQUENCE [LARGE SCALE GENOMIC DNA]</scope>
    <source>
        <strain evidence="2">cv. NJ 8807/NJ 8810</strain>
        <tissue evidence="1">Young leaf</tissue>
    </source>
</reference>
<gene>
    <name evidence="1" type="ORF">Vadar_027206</name>
</gene>
<comment type="caution">
    <text evidence="1">The sequence shown here is derived from an EMBL/GenBank/DDBJ whole genome shotgun (WGS) entry which is preliminary data.</text>
</comment>
<name>A0ACB7XKA0_9ERIC</name>